<evidence type="ECO:0000313" key="9">
    <source>
        <dbReference type="Ensembl" id="ENSCPBP00000036238.1"/>
    </source>
</evidence>
<dbReference type="PANTHER" id="PTHR28529:SF2">
    <property type="entry name" value="DNA REPAIR PROTEIN SWI5 HOMOLOG"/>
    <property type="match status" value="1"/>
</dbReference>
<feature type="region of interest" description="Disordered" evidence="8">
    <location>
        <begin position="1"/>
        <end position="55"/>
    </location>
</feature>
<dbReference type="GO" id="GO:0006744">
    <property type="term" value="P:ubiquinone biosynthetic process"/>
    <property type="evidence" value="ECO:0007669"/>
    <property type="project" value="InterPro"/>
</dbReference>
<feature type="coiled-coil region" evidence="7">
    <location>
        <begin position="76"/>
        <end position="110"/>
    </location>
</feature>
<evidence type="ECO:0000256" key="4">
    <source>
        <dbReference type="ARBA" id="ARBA00023204"/>
    </source>
</evidence>
<dbReference type="PANTHER" id="PTHR28529">
    <property type="entry name" value="DNA REPAIR PROTEIN SWI5 HOMOLOG"/>
    <property type="match status" value="1"/>
</dbReference>
<evidence type="ECO:0000256" key="2">
    <source>
        <dbReference type="ARBA" id="ARBA00019825"/>
    </source>
</evidence>
<comment type="function">
    <text evidence="6">Component of the SWI5-SFR1 complex, a complex required for double-strand break repair via homologous recombination.</text>
</comment>
<dbReference type="GO" id="GO:0032798">
    <property type="term" value="C:Swi5-Sfr1 complex"/>
    <property type="evidence" value="ECO:0007669"/>
    <property type="project" value="UniProtKB-ARBA"/>
</dbReference>
<evidence type="ECO:0000256" key="7">
    <source>
        <dbReference type="SAM" id="Coils"/>
    </source>
</evidence>
<accession>A0A8C3IN80</accession>
<dbReference type="InterPro" id="IPR007715">
    <property type="entry name" value="Coq4"/>
</dbReference>
<proteinExistence type="inferred from homology"/>
<keyword evidence="3" id="KW-0227">DNA damage</keyword>
<keyword evidence="4" id="KW-0234">DNA repair</keyword>
<dbReference type="GO" id="GO:0034974">
    <property type="term" value="C:Swi5-Swi2 complex"/>
    <property type="evidence" value="ECO:0007669"/>
    <property type="project" value="TreeGrafter"/>
</dbReference>
<evidence type="ECO:0000256" key="3">
    <source>
        <dbReference type="ARBA" id="ARBA00022763"/>
    </source>
</evidence>
<dbReference type="AlphaFoldDB" id="A0A8C3IN80"/>
<keyword evidence="7" id="KW-0175">Coiled coil</keyword>
<keyword evidence="10" id="KW-1185">Reference proteome</keyword>
<gene>
    <name evidence="9" type="primary">SWI5</name>
</gene>
<name>A0A8C3IN80_CHRPI</name>
<evidence type="ECO:0000256" key="1">
    <source>
        <dbReference type="ARBA" id="ARBA00008060"/>
    </source>
</evidence>
<dbReference type="GeneTree" id="ENSGT00390000009349"/>
<evidence type="ECO:0000313" key="10">
    <source>
        <dbReference type="Proteomes" id="UP000694380"/>
    </source>
</evidence>
<dbReference type="Pfam" id="PF05019">
    <property type="entry name" value="Coq4"/>
    <property type="match status" value="1"/>
</dbReference>
<organism evidence="9 10">
    <name type="scientific">Chrysemys picta bellii</name>
    <name type="common">Western painted turtle</name>
    <name type="synonym">Emys bellii</name>
    <dbReference type="NCBI Taxonomy" id="8478"/>
    <lineage>
        <taxon>Eukaryota</taxon>
        <taxon>Metazoa</taxon>
        <taxon>Chordata</taxon>
        <taxon>Craniata</taxon>
        <taxon>Vertebrata</taxon>
        <taxon>Euteleostomi</taxon>
        <taxon>Archelosauria</taxon>
        <taxon>Testudinata</taxon>
        <taxon>Testudines</taxon>
        <taxon>Cryptodira</taxon>
        <taxon>Durocryptodira</taxon>
        <taxon>Testudinoidea</taxon>
        <taxon>Emydidae</taxon>
        <taxon>Chrysemys</taxon>
    </lineage>
</organism>
<dbReference type="FunFam" id="1.20.5.170:FF:000056">
    <property type="entry name" value="DNA repair protein SWI5 homolog"/>
    <property type="match status" value="1"/>
</dbReference>
<dbReference type="Ensembl" id="ENSCPBT00000042509.1">
    <property type="protein sequence ID" value="ENSCPBP00000036238.1"/>
    <property type="gene ID" value="ENSCPBG00000025183.1"/>
</dbReference>
<reference evidence="9" key="1">
    <citation type="submission" date="2025-08" db="UniProtKB">
        <authorList>
            <consortium name="Ensembl"/>
        </authorList>
    </citation>
    <scope>IDENTIFICATION</scope>
</reference>
<protein>
    <recommendedName>
        <fullName evidence="2">DNA repair protein SWI5 homolog</fullName>
    </recommendedName>
    <alternativeName>
        <fullName evidence="5">Protein SAE3 homolog</fullName>
    </alternativeName>
</protein>
<dbReference type="Proteomes" id="UP000694380">
    <property type="component" value="Unplaced"/>
</dbReference>
<sequence>MQSGNEAYVDSRPSGLQAALDNHEQGPTLCGEWEQSPGLRGRSGPSPRPFLRRTPTGILRNCNAGFKSPIQSPRSCQSDGVNKEALQCEVEELKQEDLALDQEIAQLLAEGYSLEELEKHISLLHEYNDIKDAGQMLLGKLGRGDQLPHTDLTVTAEEHVDEERYYQLYPGHIPTSPLQKVLLSAGSAFMALYNPYRHGKLNLAAFIQLWSLHSRRLYFPHSPGTRSVFLLRVSLGIFHSFISPSLHCRKEFVFKKPRLARRDSC</sequence>
<dbReference type="Pfam" id="PF07061">
    <property type="entry name" value="Swi5"/>
    <property type="match status" value="1"/>
</dbReference>
<dbReference type="GO" id="GO:0000724">
    <property type="term" value="P:double-strand break repair via homologous recombination"/>
    <property type="evidence" value="ECO:0007669"/>
    <property type="project" value="UniProtKB-ARBA"/>
</dbReference>
<reference evidence="9" key="2">
    <citation type="submission" date="2025-09" db="UniProtKB">
        <authorList>
            <consortium name="Ensembl"/>
        </authorList>
    </citation>
    <scope>IDENTIFICATION</scope>
</reference>
<comment type="similarity">
    <text evidence="1">Belongs to the SWI5/SAE3 family.</text>
</comment>
<evidence type="ECO:0000256" key="6">
    <source>
        <dbReference type="ARBA" id="ARBA00059338"/>
    </source>
</evidence>
<evidence type="ECO:0000256" key="8">
    <source>
        <dbReference type="SAM" id="MobiDB-lite"/>
    </source>
</evidence>
<dbReference type="InterPro" id="IPR010760">
    <property type="entry name" value="DNA-repair_Swi5"/>
</dbReference>
<dbReference type="Gene3D" id="1.20.5.170">
    <property type="match status" value="1"/>
</dbReference>
<evidence type="ECO:0000256" key="5">
    <source>
        <dbReference type="ARBA" id="ARBA00030081"/>
    </source>
</evidence>